<dbReference type="Proteomes" id="UP000028924">
    <property type="component" value="Unassembled WGS sequence"/>
</dbReference>
<accession>A0A087SBW4</accession>
<organism evidence="1 2">
    <name type="scientific">Auxenochlorella protothecoides</name>
    <name type="common">Green microalga</name>
    <name type="synonym">Chlorella protothecoides</name>
    <dbReference type="NCBI Taxonomy" id="3075"/>
    <lineage>
        <taxon>Eukaryota</taxon>
        <taxon>Viridiplantae</taxon>
        <taxon>Chlorophyta</taxon>
        <taxon>core chlorophytes</taxon>
        <taxon>Trebouxiophyceae</taxon>
        <taxon>Chlorellales</taxon>
        <taxon>Chlorellaceae</taxon>
        <taxon>Auxenochlorella</taxon>
    </lineage>
</organism>
<dbReference type="EMBL" id="KL662089">
    <property type="protein sequence ID" value="KFM23218.1"/>
    <property type="molecule type" value="Genomic_DNA"/>
</dbReference>
<dbReference type="AlphaFoldDB" id="A0A087SBW4"/>
<dbReference type="KEGG" id="apro:F751_3409"/>
<evidence type="ECO:0000313" key="2">
    <source>
        <dbReference type="Proteomes" id="UP000028924"/>
    </source>
</evidence>
<reference evidence="1 2" key="1">
    <citation type="journal article" date="2014" name="BMC Genomics">
        <title>Oil accumulation mechanisms of the oleaginous microalga Chlorella protothecoides revealed through its genome, transcriptomes, and proteomes.</title>
        <authorList>
            <person name="Gao C."/>
            <person name="Wang Y."/>
            <person name="Shen Y."/>
            <person name="Yan D."/>
            <person name="He X."/>
            <person name="Dai J."/>
            <person name="Wu Q."/>
        </authorList>
    </citation>
    <scope>NUCLEOTIDE SEQUENCE [LARGE SCALE GENOMIC DNA]</scope>
    <source>
        <strain evidence="1 2">0710</strain>
    </source>
</reference>
<dbReference type="GeneID" id="23614800"/>
<dbReference type="RefSeq" id="XP_011396088.1">
    <property type="nucleotide sequence ID" value="XM_011397786.1"/>
</dbReference>
<name>A0A087SBW4_AUXPR</name>
<protein>
    <submittedName>
        <fullName evidence="1">Uncharacterized protein</fullName>
    </submittedName>
</protein>
<gene>
    <name evidence="1" type="ORF">F751_3409</name>
</gene>
<proteinExistence type="predicted"/>
<evidence type="ECO:0000313" key="1">
    <source>
        <dbReference type="EMBL" id="KFM23218.1"/>
    </source>
</evidence>
<keyword evidence="2" id="KW-1185">Reference proteome</keyword>
<sequence>MPACFRVLERCASRGGQLRRVDWVIERFFRGIDQFVFLPYDYLAQEAMHAEQSSRIRPTAAQDSRTGPFECRHRVSPPNPLCLRPRGEFGRLPARSGPLRTLAALRVALQPRLLAFVVLAAALGTLPGLSDLDGLHQACALAGCLSHKAALFGQVYAATKPRALTQEELLRPPPPRILPLEDDRA</sequence>